<dbReference type="InterPro" id="IPR050167">
    <property type="entry name" value="Ser_Thr_protein_kinase"/>
</dbReference>
<evidence type="ECO:0000313" key="3">
    <source>
        <dbReference type="Proteomes" id="UP001255856"/>
    </source>
</evidence>
<dbReference type="InterPro" id="IPR011009">
    <property type="entry name" value="Kinase-like_dom_sf"/>
</dbReference>
<dbReference type="GO" id="GO:0005524">
    <property type="term" value="F:ATP binding"/>
    <property type="evidence" value="ECO:0007669"/>
    <property type="project" value="InterPro"/>
</dbReference>
<reference evidence="2" key="1">
    <citation type="submission" date="2021-01" db="EMBL/GenBank/DDBJ databases">
        <authorList>
            <person name="Eckstrom K.M.E."/>
        </authorList>
    </citation>
    <scope>NUCLEOTIDE SEQUENCE</scope>
    <source>
        <strain evidence="2">UVCC 0001</strain>
    </source>
</reference>
<dbReference type="Proteomes" id="UP001255856">
    <property type="component" value="Unassembled WGS sequence"/>
</dbReference>
<dbReference type="GO" id="GO:0007165">
    <property type="term" value="P:signal transduction"/>
    <property type="evidence" value="ECO:0007669"/>
    <property type="project" value="TreeGrafter"/>
</dbReference>
<accession>A0AAD9IK76</accession>
<dbReference type="InterPro" id="IPR000719">
    <property type="entry name" value="Prot_kinase_dom"/>
</dbReference>
<dbReference type="GO" id="GO:0005737">
    <property type="term" value="C:cytoplasm"/>
    <property type="evidence" value="ECO:0007669"/>
    <property type="project" value="TreeGrafter"/>
</dbReference>
<organism evidence="2 3">
    <name type="scientific">Prototheca wickerhamii</name>
    <dbReference type="NCBI Taxonomy" id="3111"/>
    <lineage>
        <taxon>Eukaryota</taxon>
        <taxon>Viridiplantae</taxon>
        <taxon>Chlorophyta</taxon>
        <taxon>core chlorophytes</taxon>
        <taxon>Trebouxiophyceae</taxon>
        <taxon>Chlorellales</taxon>
        <taxon>Chlorellaceae</taxon>
        <taxon>Prototheca</taxon>
    </lineage>
</organism>
<proteinExistence type="predicted"/>
<dbReference type="SUPFAM" id="SSF56112">
    <property type="entry name" value="Protein kinase-like (PK-like)"/>
    <property type="match status" value="1"/>
</dbReference>
<gene>
    <name evidence="2" type="ORF">QBZ16_002381</name>
</gene>
<dbReference type="Gene3D" id="1.10.510.10">
    <property type="entry name" value="Transferase(Phosphotransferase) domain 1"/>
    <property type="match status" value="1"/>
</dbReference>
<dbReference type="PROSITE" id="PS50011">
    <property type="entry name" value="PROTEIN_KINASE_DOM"/>
    <property type="match status" value="1"/>
</dbReference>
<dbReference type="EMBL" id="JASFZW010000002">
    <property type="protein sequence ID" value="KAK2079986.1"/>
    <property type="molecule type" value="Genomic_DNA"/>
</dbReference>
<sequence length="182" mass="20073">MALDAAKGMLYLHTCTPPIIHRDLKSPNLLVDKHWRVKVSDFNLSRVMLDASVLSSLAATNPRWLAPEILAGKGYTTASDVYSFGVILWELLTWQVPWAHEGPWQVVAMVTELGKRPPVDEVSQLPGMGPGGVAPPGFADYLEVMNACWQQDPRARPGFVTVISKLRSILETTMTQRQAHAG</sequence>
<dbReference type="GO" id="GO:0004672">
    <property type="term" value="F:protein kinase activity"/>
    <property type="evidence" value="ECO:0007669"/>
    <property type="project" value="InterPro"/>
</dbReference>
<protein>
    <recommendedName>
        <fullName evidence="1">Protein kinase domain-containing protein</fullName>
    </recommendedName>
</protein>
<evidence type="ECO:0000313" key="2">
    <source>
        <dbReference type="EMBL" id="KAK2079986.1"/>
    </source>
</evidence>
<feature type="domain" description="Protein kinase" evidence="1">
    <location>
        <begin position="1"/>
        <end position="170"/>
    </location>
</feature>
<name>A0AAD9IK76_PROWI</name>
<dbReference type="AlphaFoldDB" id="A0AAD9IK76"/>
<dbReference type="InterPro" id="IPR001245">
    <property type="entry name" value="Ser-Thr/Tyr_kinase_cat_dom"/>
</dbReference>
<comment type="caution">
    <text evidence="2">The sequence shown here is derived from an EMBL/GenBank/DDBJ whole genome shotgun (WGS) entry which is preliminary data.</text>
</comment>
<dbReference type="Pfam" id="PF07714">
    <property type="entry name" value="PK_Tyr_Ser-Thr"/>
    <property type="match status" value="1"/>
</dbReference>
<keyword evidence="3" id="KW-1185">Reference proteome</keyword>
<dbReference type="SMART" id="SM00220">
    <property type="entry name" value="S_TKc"/>
    <property type="match status" value="1"/>
</dbReference>
<dbReference type="PANTHER" id="PTHR23257">
    <property type="entry name" value="SERINE-THREONINE PROTEIN KINASE"/>
    <property type="match status" value="1"/>
</dbReference>
<evidence type="ECO:0000259" key="1">
    <source>
        <dbReference type="PROSITE" id="PS50011"/>
    </source>
</evidence>
<dbReference type="InterPro" id="IPR008271">
    <property type="entry name" value="Ser/Thr_kinase_AS"/>
</dbReference>
<dbReference type="PROSITE" id="PS00108">
    <property type="entry name" value="PROTEIN_KINASE_ST"/>
    <property type="match status" value="1"/>
</dbReference>